<evidence type="ECO:0000256" key="1">
    <source>
        <dbReference type="SAM" id="Phobius"/>
    </source>
</evidence>
<keyword evidence="1" id="KW-1133">Transmembrane helix</keyword>
<evidence type="ECO:0000313" key="5">
    <source>
        <dbReference type="EMBL" id="CAF3694515.1"/>
    </source>
</evidence>
<reference evidence="2" key="1">
    <citation type="submission" date="2021-02" db="EMBL/GenBank/DDBJ databases">
        <authorList>
            <person name="Nowell W R."/>
        </authorList>
    </citation>
    <scope>NUCLEOTIDE SEQUENCE</scope>
</reference>
<dbReference type="Proteomes" id="UP000663889">
    <property type="component" value="Unassembled WGS sequence"/>
</dbReference>
<evidence type="ECO:0000313" key="6">
    <source>
        <dbReference type="Proteomes" id="UP000663889"/>
    </source>
</evidence>
<dbReference type="EMBL" id="CAJNOO010002212">
    <property type="protein sequence ID" value="CAF1246287.1"/>
    <property type="molecule type" value="Genomic_DNA"/>
</dbReference>
<comment type="caution">
    <text evidence="2">The sequence shown here is derived from an EMBL/GenBank/DDBJ whole genome shotgun (WGS) entry which is preliminary data.</text>
</comment>
<gene>
    <name evidence="4" type="ORF">FNK824_LOCUS988</name>
    <name evidence="5" type="ORF">OTI717_LOCUS12109</name>
    <name evidence="3" type="ORF">RFH988_LOCUS26936</name>
    <name evidence="2" type="ORF">SEV965_LOCUS1606</name>
</gene>
<keyword evidence="1" id="KW-0472">Membrane</keyword>
<sequence>MIETTCLIENCILSLNCTDYTPCKCIRDFVVRYNVTIKHEDDEDDIVHMSVITQKPVDDNQSIIIGEMYPCFYDQRDITTVFWIKPNRKIYFILLSLSLILVFVLILVPIIYLILIIEFTHPNIKQK</sequence>
<dbReference type="EMBL" id="CAJOAX010001195">
    <property type="protein sequence ID" value="CAF3694515.1"/>
    <property type="molecule type" value="Genomic_DNA"/>
</dbReference>
<dbReference type="Proteomes" id="UP000663823">
    <property type="component" value="Unassembled WGS sequence"/>
</dbReference>
<dbReference type="EMBL" id="CAJNOU010000031">
    <property type="protein sequence ID" value="CAF0820750.1"/>
    <property type="molecule type" value="Genomic_DNA"/>
</dbReference>
<dbReference type="OrthoDB" id="10058080at2759"/>
<proteinExistence type="predicted"/>
<evidence type="ECO:0000313" key="3">
    <source>
        <dbReference type="EMBL" id="CAF1246287.1"/>
    </source>
</evidence>
<evidence type="ECO:0000313" key="2">
    <source>
        <dbReference type="EMBL" id="CAF0820750.1"/>
    </source>
</evidence>
<keyword evidence="1" id="KW-0812">Transmembrane</keyword>
<protein>
    <submittedName>
        <fullName evidence="2">Uncharacterized protein</fullName>
    </submittedName>
</protein>
<dbReference type="Proteomes" id="UP000663882">
    <property type="component" value="Unassembled WGS sequence"/>
</dbReference>
<dbReference type="EMBL" id="CAJOBE010000047">
    <property type="protein sequence ID" value="CAF3551676.1"/>
    <property type="molecule type" value="Genomic_DNA"/>
</dbReference>
<evidence type="ECO:0000313" key="4">
    <source>
        <dbReference type="EMBL" id="CAF3551676.1"/>
    </source>
</evidence>
<dbReference type="Proteomes" id="UP000663874">
    <property type="component" value="Unassembled WGS sequence"/>
</dbReference>
<dbReference type="AlphaFoldDB" id="A0A813U4N1"/>
<accession>A0A813U4N1</accession>
<organism evidence="2 6">
    <name type="scientific">Rotaria sordida</name>
    <dbReference type="NCBI Taxonomy" id="392033"/>
    <lineage>
        <taxon>Eukaryota</taxon>
        <taxon>Metazoa</taxon>
        <taxon>Spiralia</taxon>
        <taxon>Gnathifera</taxon>
        <taxon>Rotifera</taxon>
        <taxon>Eurotatoria</taxon>
        <taxon>Bdelloidea</taxon>
        <taxon>Philodinida</taxon>
        <taxon>Philodinidae</taxon>
        <taxon>Rotaria</taxon>
    </lineage>
</organism>
<name>A0A813U4N1_9BILA</name>
<feature type="transmembrane region" description="Helical" evidence="1">
    <location>
        <begin position="90"/>
        <end position="117"/>
    </location>
</feature>